<evidence type="ECO:0000256" key="10">
    <source>
        <dbReference type="SAM" id="Coils"/>
    </source>
</evidence>
<dbReference type="GO" id="GO:0000978">
    <property type="term" value="F:RNA polymerase II cis-regulatory region sequence-specific DNA binding"/>
    <property type="evidence" value="ECO:0007669"/>
    <property type="project" value="TreeGrafter"/>
</dbReference>
<dbReference type="GO" id="GO:0006357">
    <property type="term" value="P:regulation of transcription by RNA polymerase II"/>
    <property type="evidence" value="ECO:0007669"/>
    <property type="project" value="TreeGrafter"/>
</dbReference>
<evidence type="ECO:0000259" key="12">
    <source>
        <dbReference type="PROSITE" id="PS00434"/>
    </source>
</evidence>
<gene>
    <name evidence="13" type="ORF">LSALG_LOCUS32331</name>
</gene>
<evidence type="ECO:0000256" key="8">
    <source>
        <dbReference type="ARBA" id="ARBA00023242"/>
    </source>
</evidence>
<dbReference type="AlphaFoldDB" id="A0AA36EH63"/>
<keyword evidence="14" id="KW-1185">Reference proteome</keyword>
<feature type="region of interest" description="Disordered" evidence="11">
    <location>
        <begin position="347"/>
        <end position="385"/>
    </location>
</feature>
<dbReference type="PANTHER" id="PTHR10015">
    <property type="entry name" value="HEAT SHOCK TRANSCRIPTION FACTOR"/>
    <property type="match status" value="1"/>
</dbReference>
<evidence type="ECO:0000313" key="14">
    <source>
        <dbReference type="Proteomes" id="UP001177003"/>
    </source>
</evidence>
<dbReference type="InterPro" id="IPR036388">
    <property type="entry name" value="WH-like_DNA-bd_sf"/>
</dbReference>
<dbReference type="PROSITE" id="PS00434">
    <property type="entry name" value="HSF_DOMAIN"/>
    <property type="match status" value="1"/>
</dbReference>
<dbReference type="PRINTS" id="PR00056">
    <property type="entry name" value="HSFDOMAIN"/>
</dbReference>
<dbReference type="Gene3D" id="1.10.10.10">
    <property type="entry name" value="Winged helix-like DNA-binding domain superfamily/Winged helix DNA-binding domain"/>
    <property type="match status" value="1"/>
</dbReference>
<dbReference type="Pfam" id="PF00447">
    <property type="entry name" value="HSF_DNA-bind"/>
    <property type="match status" value="1"/>
</dbReference>
<name>A0AA36EH63_LACSI</name>
<reference evidence="13" key="1">
    <citation type="submission" date="2023-04" db="EMBL/GenBank/DDBJ databases">
        <authorList>
            <person name="Vijverberg K."/>
            <person name="Xiong W."/>
            <person name="Schranz E."/>
        </authorList>
    </citation>
    <scope>NUCLEOTIDE SEQUENCE</scope>
</reference>
<evidence type="ECO:0000256" key="1">
    <source>
        <dbReference type="ARBA" id="ARBA00004123"/>
    </source>
</evidence>
<evidence type="ECO:0000256" key="4">
    <source>
        <dbReference type="ARBA" id="ARBA00023015"/>
    </source>
</evidence>
<feature type="region of interest" description="Disordered" evidence="11">
    <location>
        <begin position="243"/>
        <end position="272"/>
    </location>
</feature>
<proteinExistence type="inferred from homology"/>
<dbReference type="FunFam" id="1.10.10.10:FF:000037">
    <property type="entry name" value="Heat stress transcription factor B-4"/>
    <property type="match status" value="1"/>
</dbReference>
<feature type="compositionally biased region" description="Basic residues" evidence="11">
    <location>
        <begin position="243"/>
        <end position="254"/>
    </location>
</feature>
<evidence type="ECO:0000256" key="9">
    <source>
        <dbReference type="RuleBase" id="RU004020"/>
    </source>
</evidence>
<keyword evidence="5" id="KW-0346">Stress response</keyword>
<protein>
    <recommendedName>
        <fullName evidence="12">HSF-type DNA-binding domain-containing protein</fullName>
    </recommendedName>
</protein>
<feature type="coiled-coil region" evidence="10">
    <location>
        <begin position="180"/>
        <end position="214"/>
    </location>
</feature>
<dbReference type="Proteomes" id="UP001177003">
    <property type="component" value="Chromosome 7"/>
</dbReference>
<dbReference type="SMART" id="SM00415">
    <property type="entry name" value="HSF"/>
    <property type="match status" value="1"/>
</dbReference>
<keyword evidence="7" id="KW-0804">Transcription</keyword>
<feature type="domain" description="HSF-type DNA-binding" evidence="12">
    <location>
        <begin position="108"/>
        <end position="132"/>
    </location>
</feature>
<comment type="similarity">
    <text evidence="9">Belongs to the HSF family.</text>
</comment>
<evidence type="ECO:0000256" key="6">
    <source>
        <dbReference type="ARBA" id="ARBA00023125"/>
    </source>
</evidence>
<evidence type="ECO:0000313" key="13">
    <source>
        <dbReference type="EMBL" id="CAI9293305.1"/>
    </source>
</evidence>
<dbReference type="InterPro" id="IPR000232">
    <property type="entry name" value="HSF_DNA-bd"/>
</dbReference>
<dbReference type="GO" id="GO:0003700">
    <property type="term" value="F:DNA-binding transcription factor activity"/>
    <property type="evidence" value="ECO:0007669"/>
    <property type="project" value="InterPro"/>
</dbReference>
<accession>A0AA36EH63</accession>
<dbReference type="SUPFAM" id="SSF46785">
    <property type="entry name" value="Winged helix' DNA-binding domain"/>
    <property type="match status" value="1"/>
</dbReference>
<comment type="subunit">
    <text evidence="2">Homotrimer.</text>
</comment>
<evidence type="ECO:0000256" key="11">
    <source>
        <dbReference type="SAM" id="MobiDB-lite"/>
    </source>
</evidence>
<dbReference type="PANTHER" id="PTHR10015:SF375">
    <property type="entry name" value="WINGED HELIX-TURN-HELIX DNA-BINDING DOMAIN, HEAT SHOCK TRANSCRIPTION FACTOR FAMILY-RELATED"/>
    <property type="match status" value="1"/>
</dbReference>
<evidence type="ECO:0000256" key="3">
    <source>
        <dbReference type="ARBA" id="ARBA00022553"/>
    </source>
</evidence>
<evidence type="ECO:0000256" key="2">
    <source>
        <dbReference type="ARBA" id="ARBA00011233"/>
    </source>
</evidence>
<keyword evidence="6" id="KW-0238">DNA-binding</keyword>
<organism evidence="13 14">
    <name type="scientific">Lactuca saligna</name>
    <name type="common">Willowleaf lettuce</name>
    <dbReference type="NCBI Taxonomy" id="75948"/>
    <lineage>
        <taxon>Eukaryota</taxon>
        <taxon>Viridiplantae</taxon>
        <taxon>Streptophyta</taxon>
        <taxon>Embryophyta</taxon>
        <taxon>Tracheophyta</taxon>
        <taxon>Spermatophyta</taxon>
        <taxon>Magnoliopsida</taxon>
        <taxon>eudicotyledons</taxon>
        <taxon>Gunneridae</taxon>
        <taxon>Pentapetalae</taxon>
        <taxon>asterids</taxon>
        <taxon>campanulids</taxon>
        <taxon>Asterales</taxon>
        <taxon>Asteraceae</taxon>
        <taxon>Cichorioideae</taxon>
        <taxon>Cichorieae</taxon>
        <taxon>Lactucinae</taxon>
        <taxon>Lactuca</taxon>
    </lineage>
</organism>
<evidence type="ECO:0000256" key="7">
    <source>
        <dbReference type="ARBA" id="ARBA00023163"/>
    </source>
</evidence>
<evidence type="ECO:0000256" key="5">
    <source>
        <dbReference type="ARBA" id="ARBA00023016"/>
    </source>
</evidence>
<dbReference type="EMBL" id="OX465083">
    <property type="protein sequence ID" value="CAI9293305.1"/>
    <property type="molecule type" value="Genomic_DNA"/>
</dbReference>
<keyword evidence="3" id="KW-0597">Phosphoprotein</keyword>
<keyword evidence="8" id="KW-0539">Nucleus</keyword>
<dbReference type="InterPro" id="IPR036390">
    <property type="entry name" value="WH_DNA-bd_sf"/>
</dbReference>
<keyword evidence="10" id="KW-0175">Coiled coil</keyword>
<dbReference type="GO" id="GO:0034605">
    <property type="term" value="P:cellular response to heat"/>
    <property type="evidence" value="ECO:0007669"/>
    <property type="project" value="TreeGrafter"/>
</dbReference>
<sequence length="385" mass="43675">MEWEEAIDIIAYDLITYLSTQDLAHLHVASQPQLSSTFIILTSFMSDVVTPHPLFQTLTVQLYHLPSLTLEEEIQMVNDSSIDDLIRWGNSNNSFIVVDSLAFSQRLLPAYFKHNNFSSFIRQLNTYGFKKVDPDRWEFANEWFLRGQVHLLKNIGRKRQVNSSRGKYSGNMRGDDEEEEEEMVMEIARLKQEQKALEEELVGMNKRLEATERRPEQMMALICKVAEDPEILSRMMLEKVQRSKRLVDKKRQRRLLTPPTSLPSSSSFPISNSIKREEDYGCQRVGGDVVSSSEGYYGNEQLWRSQPSPVSPSTVWLWNKDTRGGGDDDVCFPVVSEPMNGSNMYSNHTGGGGGGNNVYFGDGSTDPDVRPPPPPYPFSLLGGGF</sequence>
<feature type="compositionally biased region" description="Low complexity" evidence="11">
    <location>
        <begin position="255"/>
        <end position="267"/>
    </location>
</feature>
<comment type="subcellular location">
    <subcellularLocation>
        <location evidence="1">Nucleus</location>
    </subcellularLocation>
</comment>
<dbReference type="GO" id="GO:0005634">
    <property type="term" value="C:nucleus"/>
    <property type="evidence" value="ECO:0007669"/>
    <property type="project" value="UniProtKB-SubCell"/>
</dbReference>
<keyword evidence="4" id="KW-0805">Transcription regulation</keyword>